<name>A0A132BSZ3_9RHOB</name>
<feature type="signal peptide" evidence="2">
    <location>
        <begin position="1"/>
        <end position="23"/>
    </location>
</feature>
<keyword evidence="4" id="KW-1185">Reference proteome</keyword>
<comment type="caution">
    <text evidence="3">The sequence shown here is derived from an EMBL/GenBank/DDBJ whole genome shotgun (WGS) entry which is preliminary data.</text>
</comment>
<dbReference type="PANTHER" id="PTHR30006">
    <property type="entry name" value="THIAMINE-BINDING PERIPLASMIC PROTEIN-RELATED"/>
    <property type="match status" value="1"/>
</dbReference>
<dbReference type="OrthoDB" id="8673316at2"/>
<dbReference type="PANTHER" id="PTHR30006:SF25">
    <property type="entry name" value="PHOSPHOGLYCERATE TRANSPORT REGULATORY PROTEIN PGTC"/>
    <property type="match status" value="1"/>
</dbReference>
<evidence type="ECO:0000313" key="4">
    <source>
        <dbReference type="Proteomes" id="UP000068382"/>
    </source>
</evidence>
<evidence type="ECO:0000313" key="3">
    <source>
        <dbReference type="EMBL" id="KUP91473.1"/>
    </source>
</evidence>
<dbReference type="Gene3D" id="3.40.190.10">
    <property type="entry name" value="Periplasmic binding protein-like II"/>
    <property type="match status" value="2"/>
</dbReference>
<dbReference type="AlphaFoldDB" id="A0A132BSZ3"/>
<dbReference type="GO" id="GO:0030288">
    <property type="term" value="C:outer membrane-bounded periplasmic space"/>
    <property type="evidence" value="ECO:0007669"/>
    <property type="project" value="TreeGrafter"/>
</dbReference>
<dbReference type="RefSeq" id="WP_068247014.1">
    <property type="nucleotide sequence ID" value="NZ_LPUY01000095.1"/>
</dbReference>
<gene>
    <name evidence="3" type="ORF">TRIHO_36360</name>
</gene>
<dbReference type="SUPFAM" id="SSF53850">
    <property type="entry name" value="Periplasmic binding protein-like II"/>
    <property type="match status" value="1"/>
</dbReference>
<proteinExistence type="predicted"/>
<organism evidence="3 4">
    <name type="scientific">Tritonibacter horizontis</name>
    <dbReference type="NCBI Taxonomy" id="1768241"/>
    <lineage>
        <taxon>Bacteria</taxon>
        <taxon>Pseudomonadati</taxon>
        <taxon>Pseudomonadota</taxon>
        <taxon>Alphaproteobacteria</taxon>
        <taxon>Rhodobacterales</taxon>
        <taxon>Paracoccaceae</taxon>
        <taxon>Tritonibacter</taxon>
    </lineage>
</organism>
<evidence type="ECO:0008006" key="5">
    <source>
        <dbReference type="Google" id="ProtNLM"/>
    </source>
</evidence>
<protein>
    <recommendedName>
        <fullName evidence="5">Bacterial extracellular solute-binding protein</fullName>
    </recommendedName>
</protein>
<feature type="chain" id="PRO_5007288529" description="Bacterial extracellular solute-binding protein" evidence="2">
    <location>
        <begin position="24"/>
        <end position="342"/>
    </location>
</feature>
<dbReference type="Proteomes" id="UP000068382">
    <property type="component" value="Unassembled WGS sequence"/>
</dbReference>
<keyword evidence="1 2" id="KW-0732">Signal</keyword>
<reference evidence="3 4" key="1">
    <citation type="submission" date="2015-12" db="EMBL/GenBank/DDBJ databases">
        <title>Genome sequence of the marine Rhodobacteraceae strain O3.65, Candidatus Tritonibacter horizontis.</title>
        <authorList>
            <person name="Poehlein A."/>
            <person name="Giebel H.A."/>
            <person name="Voget S."/>
            <person name="Brinkhoff T."/>
        </authorList>
    </citation>
    <scope>NUCLEOTIDE SEQUENCE [LARGE SCALE GENOMIC DNA]</scope>
    <source>
        <strain evidence="3 4">O3.65</strain>
    </source>
</reference>
<sequence>MRKFVFSLVLILLGGLAPLPGQTFEIEDHISVGPGNARQVLRVISNGDAVFFEPTIREFLADRPDVRVEYTVASSAELMTAMGDEGLEVDLAISSATDLQTKLVNDGYSLGYSSEITQRMPEWARWRNHLFAFTQEPAAIVLSRRALVGLPVPQSRQELIALMRDHPDRFEGKVGTYDLRTSGLGYLFATQDARTSETYWRLSEVMGSFGVRLYCCSSQMIDDVSSGDLTVAYNVLGSYARAKGNPKDVIVILPQDYTIIMLRTAFIPKTSKAPTLAGSFIDHLISRGWEAAPGAVSVAEENAWTQEAQALRRIRMGPGLLVYLDALKKAAFLKEWSSAVLQ</sequence>
<accession>A0A132BSZ3</accession>
<evidence type="ECO:0000256" key="1">
    <source>
        <dbReference type="ARBA" id="ARBA00022729"/>
    </source>
</evidence>
<dbReference type="EMBL" id="LPUY01000095">
    <property type="protein sequence ID" value="KUP91473.1"/>
    <property type="molecule type" value="Genomic_DNA"/>
</dbReference>
<dbReference type="PATRIC" id="fig|1768241.3.peg.3794"/>
<evidence type="ECO:0000256" key="2">
    <source>
        <dbReference type="SAM" id="SignalP"/>
    </source>
</evidence>